<feature type="chain" id="PRO_5047409189" evidence="1">
    <location>
        <begin position="21"/>
        <end position="141"/>
    </location>
</feature>
<comment type="caution">
    <text evidence="3">The sequence shown here is derived from an EMBL/GenBank/DDBJ whole genome shotgun (WGS) entry which is preliminary data.</text>
</comment>
<gene>
    <name evidence="3" type="ORF">KW502_06615</name>
</gene>
<keyword evidence="1" id="KW-0732">Signal</keyword>
<evidence type="ECO:0000313" key="3">
    <source>
        <dbReference type="EMBL" id="MBW2961467.1"/>
    </source>
</evidence>
<dbReference type="RefSeq" id="WP_219039750.1">
    <property type="nucleotide sequence ID" value="NZ_JAHWDF010000005.1"/>
</dbReference>
<keyword evidence="4" id="KW-1185">Reference proteome</keyword>
<dbReference type="EMBL" id="JAHWDF010000005">
    <property type="protein sequence ID" value="MBW2961467.1"/>
    <property type="molecule type" value="Genomic_DNA"/>
</dbReference>
<proteinExistence type="predicted"/>
<evidence type="ECO:0000259" key="2">
    <source>
        <dbReference type="Pfam" id="PF11396"/>
    </source>
</evidence>
<feature type="domain" description="Putative beta-lactamase-inhibitor-like PepSY-like" evidence="2">
    <location>
        <begin position="56"/>
        <end position="137"/>
    </location>
</feature>
<sequence>MKKWIISGVLSLMMFAYTHAQENLDKLPSNALHIIEMSYSTHEIDKVNAEPNSGEDSYQVKFKNGTKIDFDESGKPTQIKGDEKVPYELLPKKMKYFLENRYKNDYVTNWKMDDDSHQIEMKSGAELIFDLDGNFLKNKNL</sequence>
<evidence type="ECO:0000313" key="4">
    <source>
        <dbReference type="Proteomes" id="UP000719267"/>
    </source>
</evidence>
<organism evidence="3 4">
    <name type="scientific">Mesonia aestuariivivens</name>
    <dbReference type="NCBI Taxonomy" id="2796128"/>
    <lineage>
        <taxon>Bacteria</taxon>
        <taxon>Pseudomonadati</taxon>
        <taxon>Bacteroidota</taxon>
        <taxon>Flavobacteriia</taxon>
        <taxon>Flavobacteriales</taxon>
        <taxon>Flavobacteriaceae</taxon>
        <taxon>Mesonia</taxon>
    </lineage>
</organism>
<protein>
    <submittedName>
        <fullName evidence="3">PepSY-like domain-containing protein</fullName>
    </submittedName>
</protein>
<dbReference type="InterPro" id="IPR021533">
    <property type="entry name" value="PepSY-like"/>
</dbReference>
<reference evidence="3 4" key="1">
    <citation type="submission" date="2021-07" db="EMBL/GenBank/DDBJ databases">
        <title>Mesonia aestuariivivens sp. nov., isolated from a tidal flat.</title>
        <authorList>
            <person name="Kim Y.-O."/>
            <person name="Yoon J.-H."/>
        </authorList>
    </citation>
    <scope>NUCLEOTIDE SEQUENCE [LARGE SCALE GENOMIC DNA]</scope>
    <source>
        <strain evidence="3 4">JHPTF-M18</strain>
    </source>
</reference>
<dbReference type="Pfam" id="PF11396">
    <property type="entry name" value="PepSY_like"/>
    <property type="match status" value="1"/>
</dbReference>
<feature type="signal peptide" evidence="1">
    <location>
        <begin position="1"/>
        <end position="20"/>
    </location>
</feature>
<dbReference type="Proteomes" id="UP000719267">
    <property type="component" value="Unassembled WGS sequence"/>
</dbReference>
<accession>A0ABS6W0U7</accession>
<name>A0ABS6W0U7_9FLAO</name>
<evidence type="ECO:0000256" key="1">
    <source>
        <dbReference type="SAM" id="SignalP"/>
    </source>
</evidence>